<gene>
    <name evidence="9" type="ORF">CAOG_008132</name>
</gene>
<dbReference type="Proteomes" id="UP000008743">
    <property type="component" value="Unassembled WGS sequence"/>
</dbReference>
<dbReference type="InterPro" id="IPR000209">
    <property type="entry name" value="Peptidase_S8/S53_dom"/>
</dbReference>
<dbReference type="InterPro" id="IPR023828">
    <property type="entry name" value="Peptidase_S8_Ser-AS"/>
</dbReference>
<feature type="binding site" evidence="7">
    <location>
        <position position="526"/>
    </location>
    <ligand>
        <name>Ca(2+)</name>
        <dbReference type="ChEBI" id="CHEBI:29108"/>
    </ligand>
</feature>
<dbReference type="Pfam" id="PF00082">
    <property type="entry name" value="Peptidase_S8"/>
    <property type="match status" value="1"/>
</dbReference>
<dbReference type="GO" id="GO:0006508">
    <property type="term" value="P:proteolysis"/>
    <property type="evidence" value="ECO:0007669"/>
    <property type="project" value="UniProtKB-KW"/>
</dbReference>
<evidence type="ECO:0000256" key="4">
    <source>
        <dbReference type="ARBA" id="ARBA00022825"/>
    </source>
</evidence>
<dbReference type="eggNOG" id="ENOG502QR6D">
    <property type="taxonomic scope" value="Eukaryota"/>
</dbReference>
<dbReference type="OrthoDB" id="409122at2759"/>
<dbReference type="PANTHER" id="PTHR14218:SF15">
    <property type="entry name" value="TRIPEPTIDYL-PEPTIDASE 1"/>
    <property type="match status" value="1"/>
</dbReference>
<evidence type="ECO:0000256" key="5">
    <source>
        <dbReference type="ARBA" id="ARBA00022837"/>
    </source>
</evidence>
<protein>
    <recommendedName>
        <fullName evidence="8">Peptidase S53 domain-containing protein</fullName>
    </recommendedName>
</protein>
<dbReference type="SUPFAM" id="SSF54897">
    <property type="entry name" value="Protease propeptides/inhibitors"/>
    <property type="match status" value="1"/>
</dbReference>
<keyword evidence="1 7" id="KW-0645">Protease</keyword>
<feature type="active site" description="Charge relay system" evidence="7">
    <location>
        <position position="466"/>
    </location>
</feature>
<feature type="binding site" evidence="7">
    <location>
        <position position="528"/>
    </location>
    <ligand>
        <name>Ca(2+)</name>
        <dbReference type="ChEBI" id="CHEBI:29108"/>
    </ligand>
</feature>
<dbReference type="GO" id="GO:0008240">
    <property type="term" value="F:tripeptidyl-peptidase activity"/>
    <property type="evidence" value="ECO:0007669"/>
    <property type="project" value="TreeGrafter"/>
</dbReference>
<dbReference type="CDD" id="cd11377">
    <property type="entry name" value="Pro-peptidase_S53"/>
    <property type="match status" value="1"/>
</dbReference>
<accession>A0A0D2X5N4</accession>
<name>A0A0D2X5N4_CAPO3</name>
<dbReference type="PANTHER" id="PTHR14218">
    <property type="entry name" value="PROTEASE S8 TRIPEPTIDYL PEPTIDASE I CLN2"/>
    <property type="match status" value="1"/>
</dbReference>
<dbReference type="InterPro" id="IPR030400">
    <property type="entry name" value="Sedolisin_dom"/>
</dbReference>
<dbReference type="SMART" id="SM00944">
    <property type="entry name" value="Pro-kuma_activ"/>
    <property type="match status" value="1"/>
</dbReference>
<comment type="cofactor">
    <cofactor evidence="7">
        <name>Ca(2+)</name>
        <dbReference type="ChEBI" id="CHEBI:29108"/>
    </cofactor>
    <text evidence="7">Binds 1 Ca(2+) ion per subunit.</text>
</comment>
<evidence type="ECO:0000256" key="3">
    <source>
        <dbReference type="ARBA" id="ARBA00022801"/>
    </source>
</evidence>
<feature type="binding site" evidence="7">
    <location>
        <position position="507"/>
    </location>
    <ligand>
        <name>Ca(2+)</name>
        <dbReference type="ChEBI" id="CHEBI:29108"/>
    </ligand>
</feature>
<dbReference type="PROSITE" id="PS00138">
    <property type="entry name" value="SUBTILASE_SER"/>
    <property type="match status" value="1"/>
</dbReference>
<keyword evidence="4 7" id="KW-0720">Serine protease</keyword>
<evidence type="ECO:0000256" key="6">
    <source>
        <dbReference type="ARBA" id="ARBA00023145"/>
    </source>
</evidence>
<dbReference type="GO" id="GO:0004252">
    <property type="term" value="F:serine-type endopeptidase activity"/>
    <property type="evidence" value="ECO:0007669"/>
    <property type="project" value="UniProtKB-UniRule"/>
</dbReference>
<dbReference type="Gene3D" id="3.40.50.200">
    <property type="entry name" value="Peptidase S8/S53 domain"/>
    <property type="match status" value="1"/>
</dbReference>
<keyword evidence="3 7" id="KW-0378">Hydrolase</keyword>
<evidence type="ECO:0000259" key="8">
    <source>
        <dbReference type="PROSITE" id="PS51695"/>
    </source>
</evidence>
<feature type="active site" description="Charge relay system" evidence="7">
    <location>
        <position position="270"/>
    </location>
</feature>
<dbReference type="SUPFAM" id="SSF52743">
    <property type="entry name" value="Subtilisin-like"/>
    <property type="match status" value="1"/>
</dbReference>
<dbReference type="EMBL" id="KE346376">
    <property type="protein sequence ID" value="KJE98114.1"/>
    <property type="molecule type" value="Genomic_DNA"/>
</dbReference>
<dbReference type="InterPro" id="IPR050819">
    <property type="entry name" value="Tripeptidyl-peptidase_I"/>
</dbReference>
<sequence length="549" mass="58786">MRLQPISITEQRMVVESSTDGTVNIADIPADWQLASAIRASVHPVLKDQRMLVHLGLQQSNVDIVNAKFHSVSNPQNADFGKFLTREELRQLVAPSAETIESVVAWLSANNVVGIEFTHSNDFIRVRLTPAQIEQLFNVELFQYQSASNPEVSIVRSATHAVVPSVVAKYINLVHGFTHFPILKSNENKGANKLGATGSVTPQVIKKMYSVTDVFSGRTNASQAVAEFQGQSFSSSDLAKFLSAFSLPSQTVRNITGPNTDVAHIEANLDVQYIIASGQGIPTDVYLAAGEDFNLIGWITDVEANANSALVWSVSYGENIASQTVADVNRLDVEFQKAAILGHTIIFASGDSGVYSRGATYLKFHPGYPACMASVISVGATEYNDDDTETQTTNWSGGGFALSNYVNASQAPWQIAAVQAYLNSGVELPPSGQYDAMGRAFPDVSAFGLNFQIYEGGFASSVSGTSAAAPTFAGIFSLVNDARLAAGKSPLGFPAYFLYQNAQAFNDIKIGYNKASGLYGFHATTGFDPLSGLGTPNYTRLKAAALALP</sequence>
<feature type="binding site" evidence="7">
    <location>
        <position position="508"/>
    </location>
    <ligand>
        <name>Ca(2+)</name>
        <dbReference type="ChEBI" id="CHEBI:29108"/>
    </ligand>
</feature>
<keyword evidence="2 7" id="KW-0479">Metal-binding</keyword>
<evidence type="ECO:0000313" key="9">
    <source>
        <dbReference type="EMBL" id="KJE98114.1"/>
    </source>
</evidence>
<dbReference type="InterPro" id="IPR015366">
    <property type="entry name" value="S53_propep"/>
</dbReference>
<keyword evidence="10" id="KW-1185">Reference proteome</keyword>
<dbReference type="PhylomeDB" id="A0A0D2X5N4"/>
<dbReference type="Pfam" id="PF09286">
    <property type="entry name" value="Pro-kuma_activ"/>
    <property type="match status" value="1"/>
</dbReference>
<feature type="active site" description="Charge relay system" evidence="7">
    <location>
        <position position="266"/>
    </location>
</feature>
<dbReference type="InParanoid" id="A0A0D2X5N4"/>
<evidence type="ECO:0000256" key="1">
    <source>
        <dbReference type="ARBA" id="ARBA00022670"/>
    </source>
</evidence>
<dbReference type="OMA" id="GETVWNE"/>
<feature type="domain" description="Peptidase S53" evidence="8">
    <location>
        <begin position="199"/>
        <end position="548"/>
    </location>
</feature>
<dbReference type="AlphaFoldDB" id="A0A0D2X5N4"/>
<proteinExistence type="predicted"/>
<keyword evidence="6" id="KW-0865">Zymogen</keyword>
<reference evidence="9" key="1">
    <citation type="submission" date="2011-02" db="EMBL/GenBank/DDBJ databases">
        <title>The Genome Sequence of Capsaspora owczarzaki ATCC 30864.</title>
        <authorList>
            <consortium name="The Broad Institute Genome Sequencing Platform"/>
            <person name="Russ C."/>
            <person name="Cuomo C."/>
            <person name="Burger G."/>
            <person name="Gray M.W."/>
            <person name="Holland P.W.H."/>
            <person name="King N."/>
            <person name="Lang F.B.F."/>
            <person name="Roger A.J."/>
            <person name="Ruiz-Trillo I."/>
            <person name="Young S.K."/>
            <person name="Zeng Q."/>
            <person name="Gargeya S."/>
            <person name="Alvarado L."/>
            <person name="Berlin A."/>
            <person name="Chapman S.B."/>
            <person name="Chen Z."/>
            <person name="Freedman E."/>
            <person name="Gellesch M."/>
            <person name="Goldberg J."/>
            <person name="Griggs A."/>
            <person name="Gujja S."/>
            <person name="Heilman E."/>
            <person name="Heiman D."/>
            <person name="Howarth C."/>
            <person name="Mehta T."/>
            <person name="Neiman D."/>
            <person name="Pearson M."/>
            <person name="Roberts A."/>
            <person name="Saif S."/>
            <person name="Shea T."/>
            <person name="Shenoy N."/>
            <person name="Sisk P."/>
            <person name="Stolte C."/>
            <person name="Sykes S."/>
            <person name="White J."/>
            <person name="Yandava C."/>
            <person name="Haas B."/>
            <person name="Nusbaum C."/>
            <person name="Birren B."/>
        </authorList>
    </citation>
    <scope>NUCLEOTIDE SEQUENCE</scope>
    <source>
        <strain evidence="9">ATCC 30864</strain>
    </source>
</reference>
<dbReference type="CDD" id="cd04056">
    <property type="entry name" value="Peptidases_S53"/>
    <property type="match status" value="1"/>
</dbReference>
<dbReference type="InterPro" id="IPR036852">
    <property type="entry name" value="Peptidase_S8/S53_dom_sf"/>
</dbReference>
<evidence type="ECO:0000256" key="2">
    <source>
        <dbReference type="ARBA" id="ARBA00022723"/>
    </source>
</evidence>
<dbReference type="PROSITE" id="PS51695">
    <property type="entry name" value="SEDOLISIN"/>
    <property type="match status" value="1"/>
</dbReference>
<dbReference type="GO" id="GO:0046872">
    <property type="term" value="F:metal ion binding"/>
    <property type="evidence" value="ECO:0007669"/>
    <property type="project" value="UniProtKB-UniRule"/>
</dbReference>
<evidence type="ECO:0000256" key="7">
    <source>
        <dbReference type="PROSITE-ProRule" id="PRU01032"/>
    </source>
</evidence>
<keyword evidence="5 7" id="KW-0106">Calcium</keyword>
<evidence type="ECO:0000313" key="10">
    <source>
        <dbReference type="Proteomes" id="UP000008743"/>
    </source>
</evidence>
<dbReference type="RefSeq" id="XP_004342733.1">
    <property type="nucleotide sequence ID" value="XM_004342684.1"/>
</dbReference>
<organism evidence="9 10">
    <name type="scientific">Capsaspora owczarzaki (strain ATCC 30864)</name>
    <dbReference type="NCBI Taxonomy" id="595528"/>
    <lineage>
        <taxon>Eukaryota</taxon>
        <taxon>Filasterea</taxon>
        <taxon>Capsaspora</taxon>
    </lineage>
</organism>
<dbReference type="STRING" id="595528.A0A0D2X5N4"/>